<dbReference type="InterPro" id="IPR001357">
    <property type="entry name" value="BRCT_dom"/>
</dbReference>
<dbReference type="PROSITE" id="PS00518">
    <property type="entry name" value="ZF_RING_1"/>
    <property type="match status" value="1"/>
</dbReference>
<sequence length="458" mass="50876">MASTINFDMTSEMALLISEHSCRKCGKVYNDPVKMKVCGHLVCAACASSKCAICGVGKGIQGPCNFTAKIVNWIKEMENKYADKSFLINNIPKINGTDSDIVIPATQNPQQVHIIKTAMKRNSKGESGLHVACKQGKLDKVKQLIESGCDVNAVDWANWTPLHEGVQSNAFDCVRELLNAGALVNAPGENYITPLHQARELQFEKIVDILLEFGADPKSIDFSGNIAMSNGLEVQPTKEQLFVAQIKEALILGVSDDTKKVLTNRTIVCSGKFNVKKTDVIIYGKADNLQKHTSLMAILNGIPLVNERNVESLFSPDFPLNLNFPEELSAPLKDCIMNKLYRKPRLFDGMKFHVINSLKKVSRHNFVLNRCQICEMIEAGGGKLLVRPPAERTVDSADVQYPYHAKGSKKLKSCLNYIVYDARNAPLLLYRMSELRHVPADWIVDCTLAFKIIEMDGF</sequence>
<evidence type="ECO:0000256" key="5">
    <source>
        <dbReference type="ARBA" id="ARBA00023043"/>
    </source>
</evidence>
<dbReference type="RefSeq" id="XP_017769178.1">
    <property type="nucleotide sequence ID" value="XM_017913689.1"/>
</dbReference>
<keyword evidence="4" id="KW-0862">Zinc</keyword>
<dbReference type="PROSITE" id="PS50088">
    <property type="entry name" value="ANK_REPEAT"/>
    <property type="match status" value="3"/>
</dbReference>
<dbReference type="Pfam" id="PF12796">
    <property type="entry name" value="Ank_2"/>
    <property type="match status" value="1"/>
</dbReference>
<dbReference type="SUPFAM" id="SSF57850">
    <property type="entry name" value="RING/U-box"/>
    <property type="match status" value="1"/>
</dbReference>
<evidence type="ECO:0000256" key="2">
    <source>
        <dbReference type="ARBA" id="ARBA00022737"/>
    </source>
</evidence>
<dbReference type="SUPFAM" id="SSF48403">
    <property type="entry name" value="Ankyrin repeat"/>
    <property type="match status" value="1"/>
</dbReference>
<dbReference type="InterPro" id="IPR036420">
    <property type="entry name" value="BRCT_dom_sf"/>
</dbReference>
<keyword evidence="5 6" id="KW-0040">ANK repeat</keyword>
<dbReference type="GeneID" id="108557248"/>
<dbReference type="Gene3D" id="3.30.40.10">
    <property type="entry name" value="Zinc/RING finger domain, C3HC4 (zinc finger)"/>
    <property type="match status" value="1"/>
</dbReference>
<gene>
    <name evidence="9" type="primary">LOC108557248</name>
</gene>
<dbReference type="SMART" id="SM00248">
    <property type="entry name" value="ANK"/>
    <property type="match status" value="3"/>
</dbReference>
<dbReference type="PANTHER" id="PTHR24171">
    <property type="entry name" value="ANKYRIN REPEAT DOMAIN-CONTAINING PROTEIN 39-RELATED"/>
    <property type="match status" value="1"/>
</dbReference>
<dbReference type="Gene3D" id="1.25.40.20">
    <property type="entry name" value="Ankyrin repeat-containing domain"/>
    <property type="match status" value="1"/>
</dbReference>
<accession>A0ABM1M3M8</accession>
<evidence type="ECO:0000313" key="8">
    <source>
        <dbReference type="Proteomes" id="UP000695000"/>
    </source>
</evidence>
<dbReference type="Gene3D" id="3.40.50.10190">
    <property type="entry name" value="BRCT domain"/>
    <property type="match status" value="1"/>
</dbReference>
<keyword evidence="2" id="KW-0677">Repeat</keyword>
<dbReference type="SUPFAM" id="SSF52113">
    <property type="entry name" value="BRCT domain"/>
    <property type="match status" value="1"/>
</dbReference>
<name>A0ABM1M3M8_NICVS</name>
<dbReference type="InterPro" id="IPR036770">
    <property type="entry name" value="Ankyrin_rpt-contain_sf"/>
</dbReference>
<feature type="repeat" description="ANK" evidence="6">
    <location>
        <begin position="157"/>
        <end position="189"/>
    </location>
</feature>
<feature type="domain" description="BRCT" evidence="7">
    <location>
        <begin position="342"/>
        <end position="458"/>
    </location>
</feature>
<reference evidence="9" key="1">
    <citation type="submission" date="2025-08" db="UniProtKB">
        <authorList>
            <consortium name="RefSeq"/>
        </authorList>
    </citation>
    <scope>IDENTIFICATION</scope>
    <source>
        <tissue evidence="9">Whole Larva</tissue>
    </source>
</reference>
<evidence type="ECO:0000256" key="4">
    <source>
        <dbReference type="ARBA" id="ARBA00022833"/>
    </source>
</evidence>
<keyword evidence="3" id="KW-0863">Zinc-finger</keyword>
<evidence type="ECO:0000256" key="6">
    <source>
        <dbReference type="PROSITE-ProRule" id="PRU00023"/>
    </source>
</evidence>
<keyword evidence="8" id="KW-1185">Reference proteome</keyword>
<proteinExistence type="predicted"/>
<dbReference type="PANTHER" id="PTHR24171:SF8">
    <property type="entry name" value="BRCA1-ASSOCIATED RING DOMAIN PROTEIN 1"/>
    <property type="match status" value="1"/>
</dbReference>
<evidence type="ECO:0000313" key="9">
    <source>
        <dbReference type="RefSeq" id="XP_017769178.1"/>
    </source>
</evidence>
<organism evidence="8 9">
    <name type="scientific">Nicrophorus vespilloides</name>
    <name type="common">Boreal carrion beetle</name>
    <dbReference type="NCBI Taxonomy" id="110193"/>
    <lineage>
        <taxon>Eukaryota</taxon>
        <taxon>Metazoa</taxon>
        <taxon>Ecdysozoa</taxon>
        <taxon>Arthropoda</taxon>
        <taxon>Hexapoda</taxon>
        <taxon>Insecta</taxon>
        <taxon>Pterygota</taxon>
        <taxon>Neoptera</taxon>
        <taxon>Endopterygota</taxon>
        <taxon>Coleoptera</taxon>
        <taxon>Polyphaga</taxon>
        <taxon>Staphyliniformia</taxon>
        <taxon>Silphidae</taxon>
        <taxon>Nicrophorinae</taxon>
        <taxon>Nicrophorus</taxon>
    </lineage>
</organism>
<feature type="repeat" description="ANK" evidence="6">
    <location>
        <begin position="124"/>
        <end position="156"/>
    </location>
</feature>
<feature type="repeat" description="ANK" evidence="6">
    <location>
        <begin position="190"/>
        <end position="222"/>
    </location>
</feature>
<dbReference type="InterPro" id="IPR017907">
    <property type="entry name" value="Znf_RING_CS"/>
</dbReference>
<evidence type="ECO:0000256" key="3">
    <source>
        <dbReference type="ARBA" id="ARBA00022771"/>
    </source>
</evidence>
<evidence type="ECO:0000259" key="7">
    <source>
        <dbReference type="PROSITE" id="PS50172"/>
    </source>
</evidence>
<dbReference type="PROSITE" id="PS50172">
    <property type="entry name" value="BRCT"/>
    <property type="match status" value="1"/>
</dbReference>
<dbReference type="InterPro" id="IPR002110">
    <property type="entry name" value="Ankyrin_rpt"/>
</dbReference>
<keyword evidence="1" id="KW-0479">Metal-binding</keyword>
<dbReference type="Proteomes" id="UP000695000">
    <property type="component" value="Unplaced"/>
</dbReference>
<dbReference type="PROSITE" id="PS50297">
    <property type="entry name" value="ANK_REP_REGION"/>
    <property type="match status" value="1"/>
</dbReference>
<protein>
    <submittedName>
        <fullName evidence="9">BRCA1-associated RING domain protein 1-like</fullName>
    </submittedName>
</protein>
<dbReference type="InterPro" id="IPR013083">
    <property type="entry name" value="Znf_RING/FYVE/PHD"/>
</dbReference>
<evidence type="ECO:0000256" key="1">
    <source>
        <dbReference type="ARBA" id="ARBA00022723"/>
    </source>
</evidence>